<keyword evidence="3" id="KW-1133">Transmembrane helix</keyword>
<evidence type="ECO:0000256" key="1">
    <source>
        <dbReference type="ARBA" id="ARBA00004241"/>
    </source>
</evidence>
<evidence type="ECO:0000313" key="4">
    <source>
        <dbReference type="EMBL" id="CUA80942.1"/>
    </source>
</evidence>
<feature type="transmembrane region" description="Helical" evidence="3">
    <location>
        <begin position="12"/>
        <end position="34"/>
    </location>
</feature>
<accession>A0A0K6GQN9</accession>
<dbReference type="Pfam" id="PF07963">
    <property type="entry name" value="N_methyl"/>
    <property type="match status" value="1"/>
</dbReference>
<dbReference type="EMBL" id="CYGZ01000018">
    <property type="protein sequence ID" value="CUA80942.1"/>
    <property type="molecule type" value="Genomic_DNA"/>
</dbReference>
<dbReference type="Proteomes" id="UP000182738">
    <property type="component" value="Unassembled WGS sequence"/>
</dbReference>
<dbReference type="STRING" id="1325335.GCA_001418025_02253"/>
<proteinExistence type="predicted"/>
<dbReference type="GO" id="GO:0030420">
    <property type="term" value="P:establishment of competence for transformation"/>
    <property type="evidence" value="ECO:0007669"/>
    <property type="project" value="UniProtKB-KW"/>
</dbReference>
<dbReference type="AlphaFoldDB" id="A0A0K6GQN9"/>
<dbReference type="OrthoDB" id="2965620at2"/>
<organism evidence="4 5">
    <name type="scientific">Anoxybacillus suryakundensis</name>
    <dbReference type="NCBI Taxonomy" id="1325335"/>
    <lineage>
        <taxon>Bacteria</taxon>
        <taxon>Bacillati</taxon>
        <taxon>Bacillota</taxon>
        <taxon>Bacilli</taxon>
        <taxon>Bacillales</taxon>
        <taxon>Anoxybacillaceae</taxon>
        <taxon>Anoxybacillus</taxon>
    </lineage>
</organism>
<reference evidence="5" key="1">
    <citation type="submission" date="2015-08" db="EMBL/GenBank/DDBJ databases">
        <authorList>
            <person name="Varghese N."/>
        </authorList>
    </citation>
    <scope>NUCLEOTIDE SEQUENCE [LARGE SCALE GENOMIC DNA]</scope>
    <source>
        <strain evidence="5">DSM 27374</strain>
    </source>
</reference>
<dbReference type="InterPro" id="IPR045584">
    <property type="entry name" value="Pilin-like"/>
</dbReference>
<dbReference type="PROSITE" id="PS00409">
    <property type="entry name" value="PROKAR_NTER_METHYL"/>
    <property type="match status" value="1"/>
</dbReference>
<dbReference type="SUPFAM" id="SSF54523">
    <property type="entry name" value="Pili subunits"/>
    <property type="match status" value="1"/>
</dbReference>
<keyword evidence="5" id="KW-1185">Reference proteome</keyword>
<name>A0A0K6GQN9_9BACL</name>
<protein>
    <submittedName>
        <fullName evidence="4">Prepilin-type N-terminal cleavage/methylation domain</fullName>
    </submittedName>
</protein>
<keyword evidence="3" id="KW-0472">Membrane</keyword>
<keyword evidence="3" id="KW-0812">Transmembrane</keyword>
<dbReference type="GO" id="GO:0009986">
    <property type="term" value="C:cell surface"/>
    <property type="evidence" value="ECO:0007669"/>
    <property type="project" value="UniProtKB-SubCell"/>
</dbReference>
<comment type="subcellular location">
    <subcellularLocation>
        <location evidence="1">Cell surface</location>
    </subcellularLocation>
</comment>
<dbReference type="NCBIfam" id="TIGR02532">
    <property type="entry name" value="IV_pilin_GFxxxE"/>
    <property type="match status" value="1"/>
</dbReference>
<keyword evidence="2" id="KW-0178">Competence</keyword>
<dbReference type="Gene3D" id="3.30.700.10">
    <property type="entry name" value="Glycoprotein, Type 4 Pilin"/>
    <property type="match status" value="1"/>
</dbReference>
<evidence type="ECO:0000256" key="2">
    <source>
        <dbReference type="ARBA" id="ARBA00023287"/>
    </source>
</evidence>
<gene>
    <name evidence="4" type="ORF">Ga0061060_11813</name>
</gene>
<dbReference type="RefSeq" id="WP_055441817.1">
    <property type="nucleotide sequence ID" value="NZ_BAABDZ010000009.1"/>
</dbReference>
<evidence type="ECO:0000313" key="5">
    <source>
        <dbReference type="Proteomes" id="UP000182738"/>
    </source>
</evidence>
<sequence>MQDERGMTLIELLAVIVILSILVMIATVSVVEVIKKSRDRAFVATAYTLYEAARLHVGAQKVEFLTPNQSEILTYKQLANDGVIEVIIDPYTSKRLPPSDDSYVIVTKQSDGHIRYAVCLRGEMKQICKENGVPVDQLSVNDIQER</sequence>
<dbReference type="InterPro" id="IPR012902">
    <property type="entry name" value="N_methyl_site"/>
</dbReference>
<evidence type="ECO:0000256" key="3">
    <source>
        <dbReference type="SAM" id="Phobius"/>
    </source>
</evidence>